<gene>
    <name evidence="6" type="ORF">ENV54_12665</name>
</gene>
<dbReference type="EMBL" id="DTGT01000412">
    <property type="protein sequence ID" value="HGH62138.1"/>
    <property type="molecule type" value="Genomic_DNA"/>
</dbReference>
<dbReference type="GO" id="GO:0016787">
    <property type="term" value="F:hydrolase activity"/>
    <property type="evidence" value="ECO:0007669"/>
    <property type="project" value="UniProtKB-KW"/>
</dbReference>
<dbReference type="SUPFAM" id="SSF56281">
    <property type="entry name" value="Metallo-hydrolase/oxidoreductase"/>
    <property type="match status" value="1"/>
</dbReference>
<evidence type="ECO:0000313" key="6">
    <source>
        <dbReference type="EMBL" id="HGH62138.1"/>
    </source>
</evidence>
<dbReference type="InterPro" id="IPR036866">
    <property type="entry name" value="RibonucZ/Hydroxyglut_hydro"/>
</dbReference>
<name>A0A7C4ATB9_9BACT</name>
<dbReference type="PANTHER" id="PTHR46233">
    <property type="entry name" value="HYDROXYACYLGLUTATHIONE HYDROLASE GLOC"/>
    <property type="match status" value="1"/>
</dbReference>
<accession>A0A7C4ATB9</accession>
<proteinExistence type="predicted"/>
<dbReference type="GO" id="GO:0046872">
    <property type="term" value="F:metal ion binding"/>
    <property type="evidence" value="ECO:0007669"/>
    <property type="project" value="UniProtKB-KW"/>
</dbReference>
<dbReference type="CDD" id="cd06262">
    <property type="entry name" value="metallo-hydrolase-like_MBL-fold"/>
    <property type="match status" value="1"/>
</dbReference>
<comment type="caution">
    <text evidence="6">The sequence shown here is derived from an EMBL/GenBank/DDBJ whole genome shotgun (WGS) entry which is preliminary data.</text>
</comment>
<sequence>MIIEQIQIGGFEIFCYILGDPQTGEGIVVDPGGPAPSILKRGLDRGVRQIKLIVNTHSHVDHTAGNKAMQQMTGAPIAIHEAEADMLARPNRAMLAMFGAEASPPATVLLKDGDVISFGSQKITVIHTPGHSPGSISLYFPGYVLTGDTLFVQGVGRTDLPGGSYQVLQASIRNKLFTLPPDTIVLPGHHYGPTPTSTIAREKIENPFV</sequence>
<keyword evidence="3 6" id="KW-0378">Hydrolase</keyword>
<keyword evidence="2" id="KW-0479">Metal-binding</keyword>
<evidence type="ECO:0000256" key="4">
    <source>
        <dbReference type="ARBA" id="ARBA00022833"/>
    </source>
</evidence>
<comment type="cofactor">
    <cofactor evidence="1">
        <name>Zn(2+)</name>
        <dbReference type="ChEBI" id="CHEBI:29105"/>
    </cofactor>
</comment>
<evidence type="ECO:0000256" key="2">
    <source>
        <dbReference type="ARBA" id="ARBA00022723"/>
    </source>
</evidence>
<protein>
    <submittedName>
        <fullName evidence="6">MBL fold metallo-hydrolase</fullName>
    </submittedName>
</protein>
<organism evidence="6">
    <name type="scientific">Desulfomonile tiedjei</name>
    <dbReference type="NCBI Taxonomy" id="2358"/>
    <lineage>
        <taxon>Bacteria</taxon>
        <taxon>Pseudomonadati</taxon>
        <taxon>Thermodesulfobacteriota</taxon>
        <taxon>Desulfomonilia</taxon>
        <taxon>Desulfomonilales</taxon>
        <taxon>Desulfomonilaceae</taxon>
        <taxon>Desulfomonile</taxon>
    </lineage>
</organism>
<dbReference type="Gene3D" id="3.60.15.10">
    <property type="entry name" value="Ribonuclease Z/Hydroxyacylglutathione hydrolase-like"/>
    <property type="match status" value="1"/>
</dbReference>
<reference evidence="6" key="1">
    <citation type="journal article" date="2020" name="mSystems">
        <title>Genome- and Community-Level Interaction Insights into Carbon Utilization and Element Cycling Functions of Hydrothermarchaeota in Hydrothermal Sediment.</title>
        <authorList>
            <person name="Zhou Z."/>
            <person name="Liu Y."/>
            <person name="Xu W."/>
            <person name="Pan J."/>
            <person name="Luo Z.H."/>
            <person name="Li M."/>
        </authorList>
    </citation>
    <scope>NUCLEOTIDE SEQUENCE [LARGE SCALE GENOMIC DNA]</scope>
    <source>
        <strain evidence="6">SpSt-769</strain>
    </source>
</reference>
<dbReference type="InterPro" id="IPR051453">
    <property type="entry name" value="MBL_Glyoxalase_II"/>
</dbReference>
<evidence type="ECO:0000259" key="5">
    <source>
        <dbReference type="SMART" id="SM00849"/>
    </source>
</evidence>
<dbReference type="PANTHER" id="PTHR46233:SF3">
    <property type="entry name" value="HYDROXYACYLGLUTATHIONE HYDROLASE GLOC"/>
    <property type="match status" value="1"/>
</dbReference>
<dbReference type="AlphaFoldDB" id="A0A7C4ATB9"/>
<feature type="domain" description="Metallo-beta-lactamase" evidence="5">
    <location>
        <begin position="12"/>
        <end position="189"/>
    </location>
</feature>
<keyword evidence="4" id="KW-0862">Zinc</keyword>
<dbReference type="Pfam" id="PF00753">
    <property type="entry name" value="Lactamase_B"/>
    <property type="match status" value="1"/>
</dbReference>
<dbReference type="InterPro" id="IPR001279">
    <property type="entry name" value="Metallo-B-lactamas"/>
</dbReference>
<evidence type="ECO:0000256" key="1">
    <source>
        <dbReference type="ARBA" id="ARBA00001947"/>
    </source>
</evidence>
<dbReference type="SMART" id="SM00849">
    <property type="entry name" value="Lactamase_B"/>
    <property type="match status" value="1"/>
</dbReference>
<evidence type="ECO:0000256" key="3">
    <source>
        <dbReference type="ARBA" id="ARBA00022801"/>
    </source>
</evidence>